<comment type="subcellular location">
    <subcellularLocation>
        <location evidence="1">Cytoplasmic vesicle</location>
        <location evidence="1">COPII-coated vesicle membrane</location>
        <topology evidence="1">Peripheral membrane protein</topology>
        <orientation evidence="1">Cytoplasmic side</orientation>
    </subcellularLocation>
    <subcellularLocation>
        <location evidence="2">Endoplasmic reticulum membrane</location>
        <topology evidence="2">Peripheral membrane protein</topology>
        <orientation evidence="2">Cytoplasmic side</orientation>
    </subcellularLocation>
    <subcellularLocation>
        <location evidence="3">Nucleus</location>
        <location evidence="3">Nuclear pore complex</location>
    </subcellularLocation>
    <subcellularLocation>
        <location evidence="4">Nucleus</location>
        <location evidence="4">Nucleolus</location>
    </subcellularLocation>
</comment>
<dbReference type="InterPro" id="IPR015943">
    <property type="entry name" value="WD40/YVTN_repeat-like_dom_sf"/>
</dbReference>
<evidence type="ECO:0000256" key="15">
    <source>
        <dbReference type="ARBA" id="ARBA00023242"/>
    </source>
</evidence>
<organism evidence="19 20">
    <name type="scientific">Nakaseomyces bracarensis</name>
    <dbReference type="NCBI Taxonomy" id="273131"/>
    <lineage>
        <taxon>Eukaryota</taxon>
        <taxon>Fungi</taxon>
        <taxon>Dikarya</taxon>
        <taxon>Ascomycota</taxon>
        <taxon>Saccharomycotina</taxon>
        <taxon>Saccharomycetes</taxon>
        <taxon>Saccharomycetales</taxon>
        <taxon>Saccharomycetaceae</taxon>
        <taxon>Nakaseomyces</taxon>
    </lineage>
</organism>
<dbReference type="InterPro" id="IPR037363">
    <property type="entry name" value="Sec13/Seh1_fam"/>
</dbReference>
<keyword evidence="15" id="KW-0539">Nucleus</keyword>
<protein>
    <submittedName>
        <fullName evidence="19">Protein transport protein SEC13</fullName>
    </submittedName>
</protein>
<evidence type="ECO:0000313" key="20">
    <source>
        <dbReference type="Proteomes" id="UP001623330"/>
    </source>
</evidence>
<accession>A0ABR4NW17</accession>
<keyword evidence="9 17" id="KW-0853">WD repeat</keyword>
<keyword evidence="14" id="KW-0906">Nuclear pore complex</keyword>
<dbReference type="InterPro" id="IPR036322">
    <property type="entry name" value="WD40_repeat_dom_sf"/>
</dbReference>
<dbReference type="EMBL" id="JBEVYD010000005">
    <property type="protein sequence ID" value="KAL3232878.1"/>
    <property type="molecule type" value="Genomic_DNA"/>
</dbReference>
<name>A0ABR4NW17_9SACH</name>
<comment type="similarity">
    <text evidence="5">Belongs to the WD repeat SEC13 family.</text>
</comment>
<dbReference type="Proteomes" id="UP001623330">
    <property type="component" value="Unassembled WGS sequence"/>
</dbReference>
<feature type="repeat" description="WD" evidence="17">
    <location>
        <begin position="49"/>
        <end position="93"/>
    </location>
</feature>
<keyword evidence="20" id="KW-1185">Reference proteome</keyword>
<evidence type="ECO:0000256" key="11">
    <source>
        <dbReference type="ARBA" id="ARBA00022816"/>
    </source>
</evidence>
<evidence type="ECO:0000256" key="6">
    <source>
        <dbReference type="ARBA" id="ARBA00022448"/>
    </source>
</evidence>
<keyword evidence="7" id="KW-0690">Ribosome biogenesis</keyword>
<keyword evidence="6" id="KW-0813">Transport</keyword>
<evidence type="ECO:0000256" key="5">
    <source>
        <dbReference type="ARBA" id="ARBA00010102"/>
    </source>
</evidence>
<evidence type="ECO:0000256" key="16">
    <source>
        <dbReference type="ARBA" id="ARBA00023329"/>
    </source>
</evidence>
<gene>
    <name evidence="19" type="ORF">RNJ44_04794</name>
</gene>
<feature type="repeat" description="WD" evidence="17">
    <location>
        <begin position="201"/>
        <end position="235"/>
    </location>
</feature>
<keyword evidence="13" id="KW-0811">Translocation</keyword>
<dbReference type="PROSITE" id="PS50082">
    <property type="entry name" value="WD_REPEATS_2"/>
    <property type="match status" value="3"/>
</dbReference>
<evidence type="ECO:0000313" key="19">
    <source>
        <dbReference type="EMBL" id="KAL3232878.1"/>
    </source>
</evidence>
<evidence type="ECO:0000259" key="18">
    <source>
        <dbReference type="Pfam" id="PF23769"/>
    </source>
</evidence>
<evidence type="ECO:0000256" key="17">
    <source>
        <dbReference type="PROSITE-ProRule" id="PRU00221"/>
    </source>
</evidence>
<evidence type="ECO:0000256" key="13">
    <source>
        <dbReference type="ARBA" id="ARBA00023010"/>
    </source>
</evidence>
<dbReference type="Pfam" id="PF23769">
    <property type="entry name" value="Beta-prop_WDR75_2nd"/>
    <property type="match status" value="1"/>
</dbReference>
<evidence type="ECO:0000256" key="1">
    <source>
        <dbReference type="ARBA" id="ARBA00004299"/>
    </source>
</evidence>
<keyword evidence="8" id="KW-0698">rRNA processing</keyword>
<dbReference type="PANTHER" id="PTHR11024:SF2">
    <property type="entry name" value="PROTEIN SEC13 HOMOLOG"/>
    <property type="match status" value="1"/>
</dbReference>
<feature type="repeat" description="WD" evidence="17">
    <location>
        <begin position="253"/>
        <end position="285"/>
    </location>
</feature>
<keyword evidence="10" id="KW-0677">Repeat</keyword>
<dbReference type="InterPro" id="IPR057644">
    <property type="entry name" value="Beta-prop_WDR75_2nd"/>
</dbReference>
<dbReference type="SMART" id="SM00320">
    <property type="entry name" value="WD40"/>
    <property type="match status" value="6"/>
</dbReference>
<evidence type="ECO:0000256" key="8">
    <source>
        <dbReference type="ARBA" id="ARBA00022552"/>
    </source>
</evidence>
<dbReference type="Pfam" id="PF00400">
    <property type="entry name" value="WD40"/>
    <property type="match status" value="3"/>
</dbReference>
<evidence type="ECO:0000256" key="12">
    <source>
        <dbReference type="ARBA" id="ARBA00022927"/>
    </source>
</evidence>
<dbReference type="Gene3D" id="2.130.10.10">
    <property type="entry name" value="YVTN repeat-like/Quinoprotein amine dehydrogenase"/>
    <property type="match status" value="1"/>
</dbReference>
<reference evidence="19 20" key="1">
    <citation type="submission" date="2024-05" db="EMBL/GenBank/DDBJ databases">
        <title>Long read based assembly of the Candida bracarensis genome reveals expanded adhesin content.</title>
        <authorList>
            <person name="Marcet-Houben M."/>
            <person name="Ksiezopolska E."/>
            <person name="Gabaldon T."/>
        </authorList>
    </citation>
    <scope>NUCLEOTIDE SEQUENCE [LARGE SCALE GENOMIC DNA]</scope>
    <source>
        <strain evidence="19 20">CBM6</strain>
    </source>
</reference>
<keyword evidence="16" id="KW-0968">Cytoplasmic vesicle</keyword>
<dbReference type="PANTHER" id="PTHR11024">
    <property type="entry name" value="NUCLEAR PORE COMPLEX PROTEIN SEC13 / SEH1 FAMILY MEMBER"/>
    <property type="match status" value="1"/>
</dbReference>
<keyword evidence="12" id="KW-0653">Protein transport</keyword>
<evidence type="ECO:0000256" key="2">
    <source>
        <dbReference type="ARBA" id="ARBA00004397"/>
    </source>
</evidence>
<evidence type="ECO:0000256" key="7">
    <source>
        <dbReference type="ARBA" id="ARBA00022517"/>
    </source>
</evidence>
<proteinExistence type="inferred from homology"/>
<dbReference type="SUPFAM" id="SSF50978">
    <property type="entry name" value="WD40 repeat-like"/>
    <property type="match status" value="1"/>
</dbReference>
<evidence type="ECO:0000256" key="10">
    <source>
        <dbReference type="ARBA" id="ARBA00022737"/>
    </source>
</evidence>
<dbReference type="PROSITE" id="PS50294">
    <property type="entry name" value="WD_REPEATS_REGION"/>
    <property type="match status" value="1"/>
</dbReference>
<comment type="caution">
    <text evidence="19">The sequence shown here is derived from an EMBL/GenBank/DDBJ whole genome shotgun (WGS) entry which is preliminary data.</text>
</comment>
<evidence type="ECO:0000256" key="14">
    <source>
        <dbReference type="ARBA" id="ARBA00023132"/>
    </source>
</evidence>
<feature type="domain" description="WD repeat-containing protein 75 second beta-propeller" evidence="18">
    <location>
        <begin position="180"/>
        <end position="288"/>
    </location>
</feature>
<evidence type="ECO:0000256" key="9">
    <source>
        <dbReference type="ARBA" id="ARBA00022574"/>
    </source>
</evidence>
<evidence type="ECO:0000256" key="4">
    <source>
        <dbReference type="ARBA" id="ARBA00004604"/>
    </source>
</evidence>
<sequence>MVKIENAHGEVIHHAALNYYGTRLATCSSDKTVKIFEVSESGVTPLETLTGHAGPVWYADWCHPSLGETLLATCGYDGRVMIWKEQNGRMVALDTLAVHSASVNCVKWAPHEYGMYLLCGSAEGKISVLGLKDGQVISTKIIEAHRFGVNCISWAAPTNTTSTTKEDEEHVRRFVSGGNDNLVKIWTYNKEKEEYELEDTLEGHTDAVTAVDWSPTTLLQSYLASVSKDKTCLVWTRNNDDKAGKWSKAVVNATGFEKPLGSVSWSLSGNLLAVSGDDRKVTIWKESSEGKWEQVEK</sequence>
<dbReference type="InterPro" id="IPR001680">
    <property type="entry name" value="WD40_rpt"/>
</dbReference>
<keyword evidence="11" id="KW-0509">mRNA transport</keyword>
<evidence type="ECO:0000256" key="3">
    <source>
        <dbReference type="ARBA" id="ARBA00004567"/>
    </source>
</evidence>